<name>A0A0E9W990_ANGAN</name>
<evidence type="ECO:0000313" key="1">
    <source>
        <dbReference type="EMBL" id="JAH86058.1"/>
    </source>
</evidence>
<proteinExistence type="predicted"/>
<organism evidence="1">
    <name type="scientific">Anguilla anguilla</name>
    <name type="common">European freshwater eel</name>
    <name type="synonym">Muraena anguilla</name>
    <dbReference type="NCBI Taxonomy" id="7936"/>
    <lineage>
        <taxon>Eukaryota</taxon>
        <taxon>Metazoa</taxon>
        <taxon>Chordata</taxon>
        <taxon>Craniata</taxon>
        <taxon>Vertebrata</taxon>
        <taxon>Euteleostomi</taxon>
        <taxon>Actinopterygii</taxon>
        <taxon>Neopterygii</taxon>
        <taxon>Teleostei</taxon>
        <taxon>Anguilliformes</taxon>
        <taxon>Anguillidae</taxon>
        <taxon>Anguilla</taxon>
    </lineage>
</organism>
<reference evidence="1" key="1">
    <citation type="submission" date="2014-11" db="EMBL/GenBank/DDBJ databases">
        <authorList>
            <person name="Amaro Gonzalez C."/>
        </authorList>
    </citation>
    <scope>NUCLEOTIDE SEQUENCE</scope>
</reference>
<accession>A0A0E9W990</accession>
<dbReference type="EMBL" id="GBXM01022519">
    <property type="protein sequence ID" value="JAH86058.1"/>
    <property type="molecule type" value="Transcribed_RNA"/>
</dbReference>
<protein>
    <submittedName>
        <fullName evidence="1">Uncharacterized protein</fullName>
    </submittedName>
</protein>
<reference evidence="1" key="2">
    <citation type="journal article" date="2015" name="Fish Shellfish Immunol.">
        <title>Early steps in the European eel (Anguilla anguilla)-Vibrio vulnificus interaction in the gills: Role of the RtxA13 toxin.</title>
        <authorList>
            <person name="Callol A."/>
            <person name="Pajuelo D."/>
            <person name="Ebbesson L."/>
            <person name="Teles M."/>
            <person name="MacKenzie S."/>
            <person name="Amaro C."/>
        </authorList>
    </citation>
    <scope>NUCLEOTIDE SEQUENCE</scope>
</reference>
<dbReference type="AlphaFoldDB" id="A0A0E9W990"/>
<sequence length="45" mass="5315">MIFTDLFIEVKIYTVCFLCSMVWTISKLKNVTCQTLNCRFCGSQW</sequence>